<accession>A0AC61RYH6</accession>
<dbReference type="Proteomes" id="UP000304953">
    <property type="component" value="Unassembled WGS sequence"/>
</dbReference>
<organism evidence="1 2">
    <name type="scientific">Petralouisia muris</name>
    <dbReference type="NCBI Taxonomy" id="3032872"/>
    <lineage>
        <taxon>Bacteria</taxon>
        <taxon>Bacillati</taxon>
        <taxon>Bacillota</taxon>
        <taxon>Clostridia</taxon>
        <taxon>Lachnospirales</taxon>
        <taxon>Lachnospiraceae</taxon>
        <taxon>Petralouisia</taxon>
    </lineage>
</organism>
<evidence type="ECO:0000313" key="1">
    <source>
        <dbReference type="EMBL" id="TGY97061.1"/>
    </source>
</evidence>
<name>A0AC61RYH6_9FIRM</name>
<proteinExistence type="predicted"/>
<comment type="caution">
    <text evidence="1">The sequence shown here is derived from an EMBL/GenBank/DDBJ whole genome shotgun (WGS) entry which is preliminary data.</text>
</comment>
<dbReference type="EMBL" id="SRYA01000010">
    <property type="protein sequence ID" value="TGY97061.1"/>
    <property type="molecule type" value="Genomic_DNA"/>
</dbReference>
<sequence length="182" mass="20453">MHIKTIEGLTGAHTNHNLLQTPFRVYKDARRRGDMGVMERAMGYMEDFEGKAKEYQVEAEEGMKEDAKEAAEREQRDQEKLIEKCREDRLEQEERIQEAAKQTEEGTTTEWGSPGSDTLEISKEGQQLSDGGMKPVPLKGTGNHSVSEEKRGQLPELKPVVYTREGNSGLVVSMQGNINLSV</sequence>
<keyword evidence="2" id="KW-1185">Reference proteome</keyword>
<gene>
    <name evidence="1" type="ORF">E5329_06265</name>
</gene>
<evidence type="ECO:0000313" key="2">
    <source>
        <dbReference type="Proteomes" id="UP000304953"/>
    </source>
</evidence>
<protein>
    <submittedName>
        <fullName evidence="1">Uncharacterized protein</fullName>
    </submittedName>
</protein>
<reference evidence="1" key="1">
    <citation type="submission" date="2019-04" db="EMBL/GenBank/DDBJ databases">
        <title>Microbes associate with the intestines of laboratory mice.</title>
        <authorList>
            <person name="Navarre W."/>
            <person name="Wong E."/>
            <person name="Huang K."/>
            <person name="Tropini C."/>
            <person name="Ng K."/>
            <person name="Yu B."/>
        </authorList>
    </citation>
    <scope>NUCLEOTIDE SEQUENCE</scope>
    <source>
        <strain evidence="1">NM01_1-7b</strain>
    </source>
</reference>